<evidence type="ECO:0000313" key="2">
    <source>
        <dbReference type="EMBL" id="ABR45151.1"/>
    </source>
</evidence>
<proteinExistence type="predicted"/>
<feature type="chain" id="PRO_5002699331" description="DUF4933 domain-containing protein" evidence="1">
    <location>
        <begin position="34"/>
        <end position="430"/>
    </location>
</feature>
<sequence>MFAINNTYPIMITKFSTCLLFLALLLNSCQQRNQPTSPQYEPEYNSSTTPALIDIEKALNHPAMLKLSQIASKLEYYNVGDARYTVTQAIAIPDSDAFITFNNPRIYYRKQGIPSKRYGFKALDYKWNHGMNGLNLFYDKKTTRMYCALSGLDQDNKKDSTTFNDIRPCIGELSTLDTMLTIQNYIFPENLPTKYSINADASQIVGFSSSGYMLCDYAEGSKIPKGITTFNLRGDTLCKFILADAKDINVSPDTITRFQTFYWNTDQDRINFLIPYRDTVYQLSSSHSITPLYTLHKDNQDKPTGLRSFLENPNGLFMGVFQKGSPAIYNWLGWLDDYKPVITHRVVYLKKEKKTYALPKSSGGFINDIDDGLPFWPDGQTDDCVYMIRTVTEMRETVKRTGSSRQKDLIKFLDDPKVFERDYVMIVARP</sequence>
<dbReference type="AlphaFoldDB" id="A6LHI7"/>
<dbReference type="PaxDb" id="435591-BDI_3449"/>
<gene>
    <name evidence="2" type="ordered locus">BDI_3449</name>
</gene>
<dbReference type="Proteomes" id="UP000000566">
    <property type="component" value="Chromosome"/>
</dbReference>
<accession>A6LHI7</accession>
<organism evidence="2 3">
    <name type="scientific">Parabacteroides distasonis (strain ATCC 8503 / DSM 20701 / CIP 104284 / JCM 5825 / NCTC 11152)</name>
    <dbReference type="NCBI Taxonomy" id="435591"/>
    <lineage>
        <taxon>Bacteria</taxon>
        <taxon>Pseudomonadati</taxon>
        <taxon>Bacteroidota</taxon>
        <taxon>Bacteroidia</taxon>
        <taxon>Bacteroidales</taxon>
        <taxon>Tannerellaceae</taxon>
        <taxon>Parabacteroides</taxon>
    </lineage>
</organism>
<evidence type="ECO:0000313" key="3">
    <source>
        <dbReference type="Proteomes" id="UP000000566"/>
    </source>
</evidence>
<dbReference type="Pfam" id="PF16287">
    <property type="entry name" value="DUF4933"/>
    <property type="match status" value="1"/>
</dbReference>
<dbReference type="KEGG" id="pdi:BDI_3449"/>
<keyword evidence="1" id="KW-0732">Signal</keyword>
<name>A6LHI7_PARD8</name>
<dbReference type="HOGENOM" id="CLU_051486_0_0_10"/>
<keyword evidence="3" id="KW-1185">Reference proteome</keyword>
<reference evidence="2 3" key="1">
    <citation type="journal article" date="2007" name="PLoS Biol.">
        <title>Evolution of symbiotic bacteria in the distal human intestine.</title>
        <authorList>
            <person name="Xu J."/>
            <person name="Mahowald M.A."/>
            <person name="Ley R.E."/>
            <person name="Lozupone C.A."/>
            <person name="Hamady M."/>
            <person name="Martens E.C."/>
            <person name="Henrissat B."/>
            <person name="Coutinho P.M."/>
            <person name="Minx P."/>
            <person name="Latreille P."/>
            <person name="Cordum H."/>
            <person name="Van Brunt A."/>
            <person name="Kim K."/>
            <person name="Fulton R.S."/>
            <person name="Fulton L.A."/>
            <person name="Clifton S.W."/>
            <person name="Wilson R.K."/>
            <person name="Knight R.D."/>
            <person name="Gordon J.I."/>
        </authorList>
    </citation>
    <scope>NUCLEOTIDE SEQUENCE [LARGE SCALE GENOMIC DNA]</scope>
    <source>
        <strain evidence="3">ATCC 8503 / DSM 20701 / CIP 104284 / JCM 5825 / NCTC 11152</strain>
    </source>
</reference>
<evidence type="ECO:0000256" key="1">
    <source>
        <dbReference type="SAM" id="SignalP"/>
    </source>
</evidence>
<dbReference type="EMBL" id="CP000140">
    <property type="protein sequence ID" value="ABR45151.1"/>
    <property type="molecule type" value="Genomic_DNA"/>
</dbReference>
<dbReference type="STRING" id="435591.BDI_3449"/>
<protein>
    <recommendedName>
        <fullName evidence="4">DUF4933 domain-containing protein</fullName>
    </recommendedName>
</protein>
<evidence type="ECO:0008006" key="4">
    <source>
        <dbReference type="Google" id="ProtNLM"/>
    </source>
</evidence>
<feature type="signal peptide" evidence="1">
    <location>
        <begin position="1"/>
        <end position="33"/>
    </location>
</feature>
<dbReference type="InterPro" id="IPR032559">
    <property type="entry name" value="DUF4933"/>
</dbReference>